<name>A0ABM7ZK60_9BACT</name>
<evidence type="ECO:0000313" key="2">
    <source>
        <dbReference type="Proteomes" id="UP001062263"/>
    </source>
</evidence>
<dbReference type="Proteomes" id="UP001062263">
    <property type="component" value="Chromosome"/>
</dbReference>
<evidence type="ECO:0000313" key="1">
    <source>
        <dbReference type="EMBL" id="BDL44889.1"/>
    </source>
</evidence>
<accession>A0ABM7ZK60</accession>
<reference evidence="1" key="1">
    <citation type="submission" date="2022-06" db="EMBL/GenBank/DDBJ databases">
        <title>Akkermansia biwalacus sp. nov., an anaerobic mucin-degrading bacterium isolated from human intestine.</title>
        <authorList>
            <person name="Kobayashi Y."/>
            <person name="Inoue S."/>
            <person name="Kawahara T."/>
            <person name="Kohda N."/>
        </authorList>
    </citation>
    <scope>NUCLEOTIDE SEQUENCE</scope>
    <source>
        <strain evidence="1">WON2089</strain>
    </source>
</reference>
<proteinExistence type="predicted"/>
<organism evidence="1 2">
    <name type="scientific">Akkermansia biwaensis</name>
    <dbReference type="NCBI Taxonomy" id="2946555"/>
    <lineage>
        <taxon>Bacteria</taxon>
        <taxon>Pseudomonadati</taxon>
        <taxon>Verrucomicrobiota</taxon>
        <taxon>Verrucomicrobiia</taxon>
        <taxon>Verrucomicrobiales</taxon>
        <taxon>Akkermansiaceae</taxon>
        <taxon>Akkermansia</taxon>
    </lineage>
</organism>
<gene>
    <name evidence="1" type="ORF">Abiwalacus_24630</name>
</gene>
<keyword evidence="2" id="KW-1185">Reference proteome</keyword>
<sequence length="76" mass="8668">MHLFLGRKPDKGKEFFTSGIQYALGNVFLPFRYILFHSLSEKIGPVRHAPMMAGYGVSHQIPGDWELMDRMKRTGG</sequence>
<dbReference type="EMBL" id="AP025943">
    <property type="protein sequence ID" value="BDL44889.1"/>
    <property type="molecule type" value="Genomic_DNA"/>
</dbReference>
<protein>
    <submittedName>
        <fullName evidence="1">Uncharacterized protein</fullName>
    </submittedName>
</protein>